<proteinExistence type="predicted"/>
<dbReference type="EMBL" id="FUYF01000067">
    <property type="protein sequence ID" value="SKA98876.1"/>
    <property type="molecule type" value="Genomic_DNA"/>
</dbReference>
<keyword evidence="2" id="KW-1185">Reference proteome</keyword>
<reference evidence="1 2" key="1">
    <citation type="submission" date="2017-02" db="EMBL/GenBank/DDBJ databases">
        <authorList>
            <person name="Peterson S.W."/>
        </authorList>
    </citation>
    <scope>NUCLEOTIDE SEQUENCE [LARGE SCALE GENOMIC DNA]</scope>
    <source>
        <strain evidence="1 2">ATCC 27749</strain>
    </source>
</reference>
<feature type="non-terminal residue" evidence="1">
    <location>
        <position position="1"/>
    </location>
</feature>
<organism evidence="1 2">
    <name type="scientific">Gemmiger formicilis</name>
    <dbReference type="NCBI Taxonomy" id="745368"/>
    <lineage>
        <taxon>Bacteria</taxon>
        <taxon>Bacillati</taxon>
        <taxon>Bacillota</taxon>
        <taxon>Clostridia</taxon>
        <taxon>Eubacteriales</taxon>
        <taxon>Gemmiger</taxon>
    </lineage>
</organism>
<sequence length="99" mass="11243">PDVIGQLNATLLQELQPPCRNAFIENDARTDAGSPILFSYLPDLPRMFRFLSALELLQMKGAILCFDFQADALRSLCGDKVELQTIDFAEFERRFFSNP</sequence>
<evidence type="ECO:0000313" key="2">
    <source>
        <dbReference type="Proteomes" id="UP000190286"/>
    </source>
</evidence>
<name>A0A1T4YAU0_9FIRM</name>
<dbReference type="Proteomes" id="UP000190286">
    <property type="component" value="Unassembled WGS sequence"/>
</dbReference>
<evidence type="ECO:0000313" key="1">
    <source>
        <dbReference type="EMBL" id="SKA98876.1"/>
    </source>
</evidence>
<gene>
    <name evidence="1" type="ORF">SAMN02745178_02894</name>
</gene>
<protein>
    <submittedName>
        <fullName evidence="1">Uncharacterized protein</fullName>
    </submittedName>
</protein>
<dbReference type="AlphaFoldDB" id="A0A1T4YAU0"/>
<accession>A0A1T4YAU0</accession>